<proteinExistence type="predicted"/>
<dbReference type="Gene3D" id="3.90.1150.10">
    <property type="entry name" value="Aspartate Aminotransferase, domain 1"/>
    <property type="match status" value="1"/>
</dbReference>
<evidence type="ECO:0000259" key="5">
    <source>
        <dbReference type="Pfam" id="PF00155"/>
    </source>
</evidence>
<sequence length="501" mass="53384">MVCVRTGRALPSLDRSSRYRQGMCCDRTPSLAEGQGVPPSWLHSAGPIVFRPASGRTQVLVPSAVPDPRDLGTAAAAAAPTGRFAARTAGMTASEIRALFAVASRPEVVSLAGGMPNLAALPLDALASEVGELVAAEGQTALQYGSAQGTPALREQICEVMRLEGINADPSDVVVTVGSQMALDLITRIYCDPGDVVLAEGPSYVGALGSFAAYQARVVHIEMDAHGLVPSLLRSALESLVRQGITPKFLYTIPNFHNPAGVTLAVERRPEILEICASYGVAVVEDNPYGLLGFSGTIYPALRSLDRDVVYLGSFSKTFASGLRVGWALVPPAVRDRLVLAAESATLCPPTFNQMIVSRYLQTQDWQSQIKTFTEAYRERRDAMLSALETYLPPGCSWNVPDGGFYVWLTVPEGVDTKAMLPRAVTARVAYASGTGFYADGYGSRQLRLSFCYPTPERITEGVRRLAGVLTAELDVMRTFGVPTRAASLKPGPGAPSPDTA</sequence>
<dbReference type="Pfam" id="PF00155">
    <property type="entry name" value="Aminotran_1_2"/>
    <property type="match status" value="1"/>
</dbReference>
<name>A0ABW3VLD4_9PSEU</name>
<comment type="caution">
    <text evidence="6">The sequence shown here is derived from an EMBL/GenBank/DDBJ whole genome shotgun (WGS) entry which is preliminary data.</text>
</comment>
<keyword evidence="4" id="KW-0663">Pyridoxal phosphate</keyword>
<evidence type="ECO:0000256" key="1">
    <source>
        <dbReference type="ARBA" id="ARBA00001933"/>
    </source>
</evidence>
<gene>
    <name evidence="6" type="ORF">ACFQ34_17795</name>
</gene>
<evidence type="ECO:0000256" key="3">
    <source>
        <dbReference type="ARBA" id="ARBA00022679"/>
    </source>
</evidence>
<dbReference type="PANTHER" id="PTHR42790:SF19">
    <property type="entry name" value="KYNURENINE_ALPHA-AMINOADIPATE AMINOTRANSFERASE, MITOCHONDRIAL"/>
    <property type="match status" value="1"/>
</dbReference>
<dbReference type="InterPro" id="IPR015424">
    <property type="entry name" value="PyrdxlP-dep_Trfase"/>
</dbReference>
<evidence type="ECO:0000313" key="7">
    <source>
        <dbReference type="Proteomes" id="UP001597182"/>
    </source>
</evidence>
<dbReference type="InterPro" id="IPR050859">
    <property type="entry name" value="Class-I_PLP-dep_aminotransf"/>
</dbReference>
<dbReference type="SUPFAM" id="SSF53383">
    <property type="entry name" value="PLP-dependent transferases"/>
    <property type="match status" value="1"/>
</dbReference>
<comment type="cofactor">
    <cofactor evidence="1">
        <name>pyridoxal 5'-phosphate</name>
        <dbReference type="ChEBI" id="CHEBI:597326"/>
    </cofactor>
</comment>
<dbReference type="GO" id="GO:0008483">
    <property type="term" value="F:transaminase activity"/>
    <property type="evidence" value="ECO:0007669"/>
    <property type="project" value="UniProtKB-KW"/>
</dbReference>
<dbReference type="EMBL" id="JBHTMB010000144">
    <property type="protein sequence ID" value="MFD1235145.1"/>
    <property type="molecule type" value="Genomic_DNA"/>
</dbReference>
<evidence type="ECO:0000256" key="2">
    <source>
        <dbReference type="ARBA" id="ARBA00022576"/>
    </source>
</evidence>
<dbReference type="Proteomes" id="UP001597182">
    <property type="component" value="Unassembled WGS sequence"/>
</dbReference>
<dbReference type="InterPro" id="IPR015421">
    <property type="entry name" value="PyrdxlP-dep_Trfase_major"/>
</dbReference>
<keyword evidence="2 6" id="KW-0032">Aminotransferase</keyword>
<evidence type="ECO:0000313" key="6">
    <source>
        <dbReference type="EMBL" id="MFD1235145.1"/>
    </source>
</evidence>
<evidence type="ECO:0000256" key="4">
    <source>
        <dbReference type="ARBA" id="ARBA00022898"/>
    </source>
</evidence>
<accession>A0ABW3VLD4</accession>
<feature type="domain" description="Aminotransferase class I/classII large" evidence="5">
    <location>
        <begin position="122"/>
        <end position="466"/>
    </location>
</feature>
<dbReference type="RefSeq" id="WP_346093688.1">
    <property type="nucleotide sequence ID" value="NZ_BAABKS010000080.1"/>
</dbReference>
<protein>
    <submittedName>
        <fullName evidence="6">PLP-dependent aminotransferase family protein</fullName>
    </submittedName>
</protein>
<dbReference type="InterPro" id="IPR004839">
    <property type="entry name" value="Aminotransferase_I/II_large"/>
</dbReference>
<dbReference type="PANTHER" id="PTHR42790">
    <property type="entry name" value="AMINOTRANSFERASE"/>
    <property type="match status" value="1"/>
</dbReference>
<keyword evidence="3" id="KW-0808">Transferase</keyword>
<dbReference type="Gene3D" id="3.40.640.10">
    <property type="entry name" value="Type I PLP-dependent aspartate aminotransferase-like (Major domain)"/>
    <property type="match status" value="1"/>
</dbReference>
<reference evidence="7" key="1">
    <citation type="journal article" date="2019" name="Int. J. Syst. Evol. Microbiol.">
        <title>The Global Catalogue of Microorganisms (GCM) 10K type strain sequencing project: providing services to taxonomists for standard genome sequencing and annotation.</title>
        <authorList>
            <consortium name="The Broad Institute Genomics Platform"/>
            <consortium name="The Broad Institute Genome Sequencing Center for Infectious Disease"/>
            <person name="Wu L."/>
            <person name="Ma J."/>
        </authorList>
    </citation>
    <scope>NUCLEOTIDE SEQUENCE [LARGE SCALE GENOMIC DNA]</scope>
    <source>
        <strain evidence="7">CCUG 49018</strain>
    </source>
</reference>
<keyword evidence="7" id="KW-1185">Reference proteome</keyword>
<dbReference type="CDD" id="cd00609">
    <property type="entry name" value="AAT_like"/>
    <property type="match status" value="1"/>
</dbReference>
<dbReference type="InterPro" id="IPR015422">
    <property type="entry name" value="PyrdxlP-dep_Trfase_small"/>
</dbReference>
<organism evidence="6 7">
    <name type="scientific">Pseudonocardia benzenivorans</name>
    <dbReference type="NCBI Taxonomy" id="228005"/>
    <lineage>
        <taxon>Bacteria</taxon>
        <taxon>Bacillati</taxon>
        <taxon>Actinomycetota</taxon>
        <taxon>Actinomycetes</taxon>
        <taxon>Pseudonocardiales</taxon>
        <taxon>Pseudonocardiaceae</taxon>
        <taxon>Pseudonocardia</taxon>
    </lineage>
</organism>